<dbReference type="SUPFAM" id="SSF64376">
    <property type="entry name" value="YlxR-like"/>
    <property type="match status" value="1"/>
</dbReference>
<evidence type="ECO:0000313" key="2">
    <source>
        <dbReference type="EMBL" id="MBB4933450.1"/>
    </source>
</evidence>
<dbReference type="Pfam" id="PF04296">
    <property type="entry name" value="YlxR"/>
    <property type="match status" value="1"/>
</dbReference>
<reference evidence="2 3" key="1">
    <citation type="submission" date="2020-08" db="EMBL/GenBank/DDBJ databases">
        <title>Sequencing the genomes of 1000 actinobacteria strains.</title>
        <authorList>
            <person name="Klenk H.-P."/>
        </authorList>
    </citation>
    <scope>NUCLEOTIDE SEQUENCE [LARGE SCALE GENOMIC DNA]</scope>
    <source>
        <strain evidence="2 3">DSM 102030</strain>
    </source>
</reference>
<evidence type="ECO:0000259" key="1">
    <source>
        <dbReference type="Pfam" id="PF04296"/>
    </source>
</evidence>
<accession>A0A7W7W570</accession>
<keyword evidence="3" id="KW-1185">Reference proteome</keyword>
<evidence type="ECO:0000313" key="3">
    <source>
        <dbReference type="Proteomes" id="UP000523007"/>
    </source>
</evidence>
<dbReference type="InterPro" id="IPR007393">
    <property type="entry name" value="YlxR_dom"/>
</dbReference>
<name>A0A7W7W570_9ACTN</name>
<sequence>MRLVVDGVMVVPDPARRLPGRGAYLHPNHRCWEQAERRKVWKRAFRSAEGFDTSQVAAHIAAPHVGVGGGSR</sequence>
<gene>
    <name evidence="2" type="ORF">F4561_004270</name>
</gene>
<comment type="caution">
    <text evidence="2">The sequence shown here is derived from an EMBL/GenBank/DDBJ whole genome shotgun (WGS) entry which is preliminary data.</text>
</comment>
<dbReference type="EMBL" id="JACHJT010000001">
    <property type="protein sequence ID" value="MBB4933450.1"/>
    <property type="molecule type" value="Genomic_DNA"/>
</dbReference>
<feature type="domain" description="YlxR" evidence="1">
    <location>
        <begin position="2"/>
        <end position="48"/>
    </location>
</feature>
<organism evidence="2 3">
    <name type="scientific">Lipingzhangella halophila</name>
    <dbReference type="NCBI Taxonomy" id="1783352"/>
    <lineage>
        <taxon>Bacteria</taxon>
        <taxon>Bacillati</taxon>
        <taxon>Actinomycetota</taxon>
        <taxon>Actinomycetes</taxon>
        <taxon>Streptosporangiales</taxon>
        <taxon>Nocardiopsidaceae</taxon>
        <taxon>Lipingzhangella</taxon>
    </lineage>
</organism>
<protein>
    <recommendedName>
        <fullName evidence="1">YlxR domain-containing protein</fullName>
    </recommendedName>
</protein>
<dbReference type="Gene3D" id="3.30.1230.10">
    <property type="entry name" value="YlxR-like"/>
    <property type="match status" value="1"/>
</dbReference>
<dbReference type="Proteomes" id="UP000523007">
    <property type="component" value="Unassembled WGS sequence"/>
</dbReference>
<proteinExistence type="predicted"/>
<dbReference type="InterPro" id="IPR035931">
    <property type="entry name" value="YlxR-like_sf"/>
</dbReference>
<dbReference type="AlphaFoldDB" id="A0A7W7W570"/>